<keyword evidence="7" id="KW-1185">Reference proteome</keyword>
<dbReference type="Gene3D" id="3.40.50.300">
    <property type="entry name" value="P-loop containing nucleotide triphosphate hydrolases"/>
    <property type="match status" value="1"/>
</dbReference>
<evidence type="ECO:0000256" key="2">
    <source>
        <dbReference type="ARBA" id="ARBA00023043"/>
    </source>
</evidence>
<feature type="repeat" description="ANK" evidence="3">
    <location>
        <begin position="1887"/>
        <end position="1919"/>
    </location>
</feature>
<feature type="repeat" description="ANK" evidence="3">
    <location>
        <begin position="1605"/>
        <end position="1637"/>
    </location>
</feature>
<gene>
    <name evidence="6" type="ORF">B0J15DRAFT_485747</name>
</gene>
<feature type="repeat" description="ANK" evidence="3">
    <location>
        <begin position="728"/>
        <end position="760"/>
    </location>
</feature>
<dbReference type="EMBL" id="JAGTJS010000004">
    <property type="protein sequence ID" value="KAH7271698.1"/>
    <property type="molecule type" value="Genomic_DNA"/>
</dbReference>
<dbReference type="OrthoDB" id="194358at2759"/>
<feature type="repeat" description="ANK" evidence="3">
    <location>
        <begin position="1745"/>
        <end position="1771"/>
    </location>
</feature>
<dbReference type="InterPro" id="IPR056884">
    <property type="entry name" value="NPHP3-like_N"/>
</dbReference>
<dbReference type="PANTHER" id="PTHR24198:SF165">
    <property type="entry name" value="ANKYRIN REPEAT-CONTAINING PROTEIN-RELATED"/>
    <property type="match status" value="1"/>
</dbReference>
<keyword evidence="4" id="KW-0175">Coiled coil</keyword>
<comment type="caution">
    <text evidence="6">The sequence shown here is derived from an EMBL/GenBank/DDBJ whole genome shotgun (WGS) entry which is preliminary data.</text>
</comment>
<dbReference type="SMART" id="SM00248">
    <property type="entry name" value="ANK"/>
    <property type="match status" value="17"/>
</dbReference>
<dbReference type="InterPro" id="IPR036770">
    <property type="entry name" value="Ankyrin_rpt-contain_sf"/>
</dbReference>
<dbReference type="InterPro" id="IPR031348">
    <property type="entry name" value="PigL_N"/>
</dbReference>
<sequence length="2250" mass="252844">MAEPLSLAASIAGLISLADVTFKHVYKFTKAAKDAKNEVQTIADQLNDLARVLRVLEALAESLEANGDGFDPALRNHYLSHCDKTLEKVWRRVSKATDSFSSGSKSKSLGQQLKWPFSASETTTLLNEISSHKATINLALSADSMRKLQLSLSKASELSKRMTTIEETVRRIEINTLIEVDRKKQPILDFFMTVNPQPNLETSVRLRHALTGLWLTESPAFDRWLHTPDSRLWLTGIPGAGKTILAGSVIQEALARSHDVPGIATAFFFCDYKDSSTWKTTNILASVASQLARQKEEAFGILCEYYHELHPPHGLPRTPNSDELRARISQMSEHFDQTLIVVDGLDECSDETEDVVDMLREVADYSERVSMALFSRDHLNIRLRLDQDFAIIHIAAQTEDLRLFVGAELEKRIKTRRLQLNDMTMKFEIAEILVNRAEGMFRWVACQLDYLCDCAHDGERREALGKLPPNLPESYRRLLERVSRASTTVQSMVHMCLSFIAFAKPKLTILQLLQAISTPSTPDATLDKRTTVSEEEILRRCSSLIRKSQDGNRLEFAHFTVQEFLEDRAALGNSPGIDKFLISKQTSDLLLATQCLRFLQLKNFEMEPKTHDEKQHFDDEDLIRTRNKDYPFYPYSSVFWMSFTRDGLEDPTLFNLANSLFHPFRTCYFISWSRELVSTLVSYDGHGFHLKTGTEPDVGSDCEGSDESESVLSTSNQRVPWHQRILEPGFTPLHMAAALNLPELCTSLVSQGVAVNSRWDNIRPVDLAFATAATFAEDLDRDIGVEAWDLPVLLPVNRRRNLTINSLIQQEARPSKVLFSQDRRFSPNMTAFLASGLGDVTPIKYLLSSGVVPDERELPIFSTHFHLLDCTNAEAKSSMLSLLRYLASESVRTEKWAKELGSEVSRWCIKAKVSFSEHDHIFDTQLLTVRDILPARMIRAIIDDNLELVKRYLAIGEIDVVECRHDGETLLHLAARNDACDVFELLITAGCDPYCEDVNGSLPIHAHHCESGIRFYETLMRLNITLSNPDARGMTIWHSLAQTRTLDENLFYELIRLDREGTCRALRTRTLAGETLLSIVLRPRPLGILGVNSRDLLDVGLDEKEYGESQPGEFATTSSSSVSSEDSLFTISFRHRRDMKREKDKRERVFFSLLDICSELPNFWSNHGPVMGTAACFGSGKVMRRLVEMGAEFEPAVEGTRTPLHELSSLMPLQEAQLLLDAYHYSVEYKFRGRLPVEMYIRNALRGRLDPNAQVIKMLTTPSVLRNGDAEGLTLWEIFLPMEIWISSDTDEKALTALTNLIDKVTMTMVGLGAMQVYEERNKVCGIIVVFEMIRLCGHTCDVSKAQPSFITVDTVREMLRQTQHWASVRNSYTVQQFLKMAMQSGDLEMVRILLDHEVDIHFRIKGASALEEACCRSYVGKAKVEKSMLQLLVDYCKSDKLNDTSPEDGLGLLHRLALRVDTTDNVWLMESLIQRGANVNILARNKKSMSVLAFHLEKKSLPCVELLLRRGADPCHGRLTALSIALESDNAEFLWQVLSHSAQRSSVINWRKSMDIYVEAWGQGRTNLKNANALHLASAKGSLACLEFLLERKLIKAEDSMTKEGWTPLHVSAYMGRTKPTKLLISKGFDPMAENELGQTPLHLAVYRDGISVVEVLRKHGASESLDDFGKSPKDYAQERNLVELVNYFEAWRDEVGNWGHLSRKQPSRLAAALGRAIGAGDQKYCQNLISKGYPIDAILPRTGGCTPLMLALERGELEIAEWFLNEGASTLKSFEDSDWGTMTIIEAAASDSNLAPILSAIVDSYHKCGGDLVCGLDYPLHYAVKSGNTEGIEIILQAWEKFEQDAQVKPYPDSTCRQMLQIIVNRRDEETFVFAHGWSHGLQSRMVTALHLASWQGDKVAASILVERGAVVDCVDCSGWTPLVYATTVDMVAHLISLGASPAMVCRTNPLSWLMSWSGTEEPHLGLISKLPRQLILDPHHLVLYEGMCVTPHRLTALRQLGCDLTQEDECGRSLMHRVICKDDASQLVPEDDLGLSETSPFPWHLDWYPFGKMAFLTTRFRHLQRRVPRGTFQRILNLEPQRGWSPLCRAAALNLVDVMENCLEMGAKVDYEGCSVGSALMLASACGSLEAVKYLVRRGASVCYFGKNGVTSCFALAGTEAVRAWLLSGRFMDQQRITVKGGGGEEEVKPWSGFALAHVKIYGKMERYQPESMLDFARRLAWMKKGLRGQLVRANEVSLSEDTGVVP</sequence>
<evidence type="ECO:0000313" key="7">
    <source>
        <dbReference type="Proteomes" id="UP000736672"/>
    </source>
</evidence>
<feature type="repeat" description="ANK" evidence="3">
    <location>
        <begin position="1638"/>
        <end position="1670"/>
    </location>
</feature>
<proteinExistence type="predicted"/>
<evidence type="ECO:0000259" key="5">
    <source>
        <dbReference type="PROSITE" id="PS50008"/>
    </source>
</evidence>
<dbReference type="GO" id="GO:0006629">
    <property type="term" value="P:lipid metabolic process"/>
    <property type="evidence" value="ECO:0007669"/>
    <property type="project" value="InterPro"/>
</dbReference>
<feature type="coiled-coil region" evidence="4">
    <location>
        <begin position="32"/>
        <end position="66"/>
    </location>
</feature>
<dbReference type="SUPFAM" id="SSF48403">
    <property type="entry name" value="Ankyrin repeat"/>
    <property type="match status" value="5"/>
</dbReference>
<dbReference type="GO" id="GO:0035556">
    <property type="term" value="P:intracellular signal transduction"/>
    <property type="evidence" value="ECO:0007669"/>
    <property type="project" value="InterPro"/>
</dbReference>
<dbReference type="Gene3D" id="1.25.40.20">
    <property type="entry name" value="Ankyrin repeat-containing domain"/>
    <property type="match status" value="4"/>
</dbReference>
<feature type="repeat" description="ANK" evidence="3">
    <location>
        <begin position="966"/>
        <end position="998"/>
    </location>
</feature>
<protein>
    <recommendedName>
        <fullName evidence="5">PI-PLC Y-box domain-containing protein</fullName>
    </recommendedName>
</protein>
<dbReference type="PROSITE" id="PS50008">
    <property type="entry name" value="PIPLC_Y_DOMAIN"/>
    <property type="match status" value="1"/>
</dbReference>
<dbReference type="InterPro" id="IPR002110">
    <property type="entry name" value="Ankyrin_rpt"/>
</dbReference>
<evidence type="ECO:0000256" key="1">
    <source>
        <dbReference type="ARBA" id="ARBA00022737"/>
    </source>
</evidence>
<dbReference type="Pfam" id="PF17111">
    <property type="entry name" value="PigL_N"/>
    <property type="match status" value="1"/>
</dbReference>
<reference evidence="6" key="1">
    <citation type="journal article" date="2021" name="Nat. Commun.">
        <title>Genetic determinants of endophytism in the Arabidopsis root mycobiome.</title>
        <authorList>
            <person name="Mesny F."/>
            <person name="Miyauchi S."/>
            <person name="Thiergart T."/>
            <person name="Pickel B."/>
            <person name="Atanasova L."/>
            <person name="Karlsson M."/>
            <person name="Huettel B."/>
            <person name="Barry K.W."/>
            <person name="Haridas S."/>
            <person name="Chen C."/>
            <person name="Bauer D."/>
            <person name="Andreopoulos W."/>
            <person name="Pangilinan J."/>
            <person name="LaButti K."/>
            <person name="Riley R."/>
            <person name="Lipzen A."/>
            <person name="Clum A."/>
            <person name="Drula E."/>
            <person name="Henrissat B."/>
            <person name="Kohler A."/>
            <person name="Grigoriev I.V."/>
            <person name="Martin F.M."/>
            <person name="Hacquard S."/>
        </authorList>
    </citation>
    <scope>NUCLEOTIDE SEQUENCE</scope>
    <source>
        <strain evidence="6">FSSC 5 MPI-SDFR-AT-0091</strain>
    </source>
</reference>
<evidence type="ECO:0000313" key="6">
    <source>
        <dbReference type="EMBL" id="KAH7271698.1"/>
    </source>
</evidence>
<evidence type="ECO:0000256" key="3">
    <source>
        <dbReference type="PROSITE-ProRule" id="PRU00023"/>
    </source>
</evidence>
<dbReference type="PANTHER" id="PTHR24198">
    <property type="entry name" value="ANKYRIN REPEAT AND PROTEIN KINASE DOMAIN-CONTAINING PROTEIN"/>
    <property type="match status" value="1"/>
</dbReference>
<dbReference type="Pfam" id="PF13606">
    <property type="entry name" value="Ank_3"/>
    <property type="match status" value="1"/>
</dbReference>
<accession>A0A9P9L0F2</accession>
<keyword evidence="1" id="KW-0677">Repeat</keyword>
<name>A0A9P9L0F2_FUSSL</name>
<dbReference type="PROSITE" id="PS50297">
    <property type="entry name" value="ANK_REP_REGION"/>
    <property type="match status" value="5"/>
</dbReference>
<organism evidence="6 7">
    <name type="scientific">Fusarium solani</name>
    <name type="common">Filamentous fungus</name>
    <dbReference type="NCBI Taxonomy" id="169388"/>
    <lineage>
        <taxon>Eukaryota</taxon>
        <taxon>Fungi</taxon>
        <taxon>Dikarya</taxon>
        <taxon>Ascomycota</taxon>
        <taxon>Pezizomycotina</taxon>
        <taxon>Sordariomycetes</taxon>
        <taxon>Hypocreomycetidae</taxon>
        <taxon>Hypocreales</taxon>
        <taxon>Nectriaceae</taxon>
        <taxon>Fusarium</taxon>
        <taxon>Fusarium solani species complex</taxon>
    </lineage>
</organism>
<dbReference type="InterPro" id="IPR027417">
    <property type="entry name" value="P-loop_NTPase"/>
</dbReference>
<dbReference type="SUPFAM" id="SSF52540">
    <property type="entry name" value="P-loop containing nucleoside triphosphate hydrolases"/>
    <property type="match status" value="1"/>
</dbReference>
<dbReference type="PROSITE" id="PS50088">
    <property type="entry name" value="ANK_REPEAT"/>
    <property type="match status" value="6"/>
</dbReference>
<evidence type="ECO:0000256" key="4">
    <source>
        <dbReference type="SAM" id="Coils"/>
    </source>
</evidence>
<dbReference type="Pfam" id="PF12796">
    <property type="entry name" value="Ank_2"/>
    <property type="match status" value="1"/>
</dbReference>
<dbReference type="Proteomes" id="UP000736672">
    <property type="component" value="Unassembled WGS sequence"/>
</dbReference>
<dbReference type="Pfam" id="PF00023">
    <property type="entry name" value="Ank"/>
    <property type="match status" value="4"/>
</dbReference>
<feature type="domain" description="PI-PLC Y-box" evidence="5">
    <location>
        <begin position="2058"/>
        <end position="2098"/>
    </location>
</feature>
<keyword evidence="2 3" id="KW-0040">ANK repeat</keyword>
<dbReference type="GO" id="GO:0004435">
    <property type="term" value="F:phosphatidylinositol-4,5-bisphosphate phospholipase C activity"/>
    <property type="evidence" value="ECO:0007669"/>
    <property type="project" value="InterPro"/>
</dbReference>
<dbReference type="Pfam" id="PF24883">
    <property type="entry name" value="NPHP3_N"/>
    <property type="match status" value="1"/>
</dbReference>
<dbReference type="InterPro" id="IPR001711">
    <property type="entry name" value="PLipase_C_Pinositol-sp_Y"/>
</dbReference>